<dbReference type="InterPro" id="IPR036259">
    <property type="entry name" value="MFS_trans_sf"/>
</dbReference>
<dbReference type="RefSeq" id="WP_095614894.1">
    <property type="nucleotide sequence ID" value="NZ_MVOH01000008.1"/>
</dbReference>
<feature type="transmembrane region" description="Helical" evidence="6">
    <location>
        <begin position="223"/>
        <end position="245"/>
    </location>
</feature>
<dbReference type="AlphaFoldDB" id="A0A2A2EG52"/>
<feature type="transmembrane region" description="Helical" evidence="6">
    <location>
        <begin position="314"/>
        <end position="336"/>
    </location>
</feature>
<accession>A0A2A2EG52</accession>
<keyword evidence="4 6" id="KW-1133">Transmembrane helix</keyword>
<dbReference type="SUPFAM" id="SSF103473">
    <property type="entry name" value="MFS general substrate transporter"/>
    <property type="match status" value="1"/>
</dbReference>
<feature type="transmembrane region" description="Helical" evidence="6">
    <location>
        <begin position="93"/>
        <end position="113"/>
    </location>
</feature>
<evidence type="ECO:0000256" key="5">
    <source>
        <dbReference type="ARBA" id="ARBA00023136"/>
    </source>
</evidence>
<dbReference type="InterPro" id="IPR011701">
    <property type="entry name" value="MFS"/>
</dbReference>
<feature type="transmembrane region" description="Helical" evidence="6">
    <location>
        <begin position="260"/>
        <end position="279"/>
    </location>
</feature>
<feature type="transmembrane region" description="Helical" evidence="6">
    <location>
        <begin position="119"/>
        <end position="140"/>
    </location>
</feature>
<evidence type="ECO:0000256" key="2">
    <source>
        <dbReference type="ARBA" id="ARBA00022475"/>
    </source>
</evidence>
<evidence type="ECO:0000256" key="1">
    <source>
        <dbReference type="ARBA" id="ARBA00004651"/>
    </source>
</evidence>
<dbReference type="InterPro" id="IPR020846">
    <property type="entry name" value="MFS_dom"/>
</dbReference>
<dbReference type="Proteomes" id="UP000218399">
    <property type="component" value="Unassembled WGS sequence"/>
</dbReference>
<dbReference type="CDD" id="cd17324">
    <property type="entry name" value="MFS_NepI_like"/>
    <property type="match status" value="1"/>
</dbReference>
<keyword evidence="5 6" id="KW-0472">Membrane</keyword>
<dbReference type="PROSITE" id="PS50850">
    <property type="entry name" value="MFS"/>
    <property type="match status" value="1"/>
</dbReference>
<comment type="subcellular location">
    <subcellularLocation>
        <location evidence="1">Cell membrane</location>
        <topology evidence="1">Multi-pass membrane protein</topology>
    </subcellularLocation>
</comment>
<feature type="transmembrane region" description="Helical" evidence="6">
    <location>
        <begin position="64"/>
        <end position="86"/>
    </location>
</feature>
<keyword evidence="9" id="KW-1185">Reference proteome</keyword>
<dbReference type="Gene3D" id="1.20.1250.20">
    <property type="entry name" value="MFS general substrate transporter like domains"/>
    <property type="match status" value="2"/>
</dbReference>
<dbReference type="Pfam" id="PF07690">
    <property type="entry name" value="MFS_1"/>
    <property type="match status" value="1"/>
</dbReference>
<sequence length="419" mass="43643">MANEIVNSSNANEVGESAKDVRGGGHGLGLFALAAGAFVFGASEFVMMGILPQTALAMRASIPFAGNFISAYAIGVCVGTLLLVFGRRIPPRSLIVIFMIIALVGNALSAVAVNAPMMIVARFIAGFPHGAFFGTATLIAKLLAERGKEARAVSAMVTGQTVANMLGVPAGTLLAEHVSWRLAFCALAVLAACTAVVARFWIPLIKPVADAGLRGQFRFLRKPGPWFVLAAVFAGNTGIFCWWSYVSPWLQREGGWPSNMVSMLMMLAGFGMVVGGLCGGRIADHWHAGATSSLGQFVAMLGLLAAFFVPGNRVGTAVLTFVISFGLFFVSAPQQLLMAESGKGGGELIGGAAVQIAFNFGNAVGSLVGGAVLDATSMDYRYPALGGVPFAAVAVLLLALYALRYERGGRAHMDVSRTV</sequence>
<evidence type="ECO:0000256" key="3">
    <source>
        <dbReference type="ARBA" id="ARBA00022692"/>
    </source>
</evidence>
<feature type="transmembrane region" description="Helical" evidence="6">
    <location>
        <begin position="348"/>
        <end position="372"/>
    </location>
</feature>
<keyword evidence="3 6" id="KW-0812">Transmembrane</keyword>
<dbReference type="GO" id="GO:0022857">
    <property type="term" value="F:transmembrane transporter activity"/>
    <property type="evidence" value="ECO:0007669"/>
    <property type="project" value="InterPro"/>
</dbReference>
<evidence type="ECO:0000259" key="7">
    <source>
        <dbReference type="PROSITE" id="PS50850"/>
    </source>
</evidence>
<keyword evidence="2" id="KW-1003">Cell membrane</keyword>
<dbReference type="OrthoDB" id="9814237at2"/>
<feature type="transmembrane region" description="Helical" evidence="6">
    <location>
        <begin position="384"/>
        <end position="403"/>
    </location>
</feature>
<feature type="transmembrane region" description="Helical" evidence="6">
    <location>
        <begin position="286"/>
        <end position="308"/>
    </location>
</feature>
<feature type="transmembrane region" description="Helical" evidence="6">
    <location>
        <begin position="180"/>
        <end position="202"/>
    </location>
</feature>
<evidence type="ECO:0000256" key="4">
    <source>
        <dbReference type="ARBA" id="ARBA00022989"/>
    </source>
</evidence>
<evidence type="ECO:0000256" key="6">
    <source>
        <dbReference type="SAM" id="Phobius"/>
    </source>
</evidence>
<dbReference type="PANTHER" id="PTHR43124:SF6">
    <property type="entry name" value="TRANSPORTER ARAJ-RELATED"/>
    <property type="match status" value="1"/>
</dbReference>
<evidence type="ECO:0000313" key="8">
    <source>
        <dbReference type="EMBL" id="PAU67906.1"/>
    </source>
</evidence>
<proteinExistence type="predicted"/>
<comment type="caution">
    <text evidence="8">The sequence shown here is derived from an EMBL/GenBank/DDBJ whole genome shotgun (WGS) entry which is preliminary data.</text>
</comment>
<dbReference type="PANTHER" id="PTHR43124">
    <property type="entry name" value="PURINE EFFLUX PUMP PBUE"/>
    <property type="match status" value="1"/>
</dbReference>
<protein>
    <submittedName>
        <fullName evidence="8">AraJ-like protein</fullName>
    </submittedName>
</protein>
<evidence type="ECO:0000313" key="9">
    <source>
        <dbReference type="Proteomes" id="UP000218399"/>
    </source>
</evidence>
<gene>
    <name evidence="8" type="ORF">B1526_0881</name>
</gene>
<dbReference type="InterPro" id="IPR050189">
    <property type="entry name" value="MFS_Efflux_Transporters"/>
</dbReference>
<reference evidence="8 9" key="1">
    <citation type="journal article" date="2017" name="ISME J.">
        <title>Unveiling bifidobacterial biogeography across the mammalian branch of the tree of life.</title>
        <authorList>
            <person name="Milani C."/>
            <person name="Mangifesta M."/>
            <person name="Mancabelli L."/>
            <person name="Lugli G.A."/>
            <person name="James K."/>
            <person name="Duranti S."/>
            <person name="Turroni F."/>
            <person name="Ferrario C."/>
            <person name="Ossiprandi M.C."/>
            <person name="van Sinderen D."/>
            <person name="Ventura M."/>
        </authorList>
    </citation>
    <scope>NUCLEOTIDE SEQUENCE [LARGE SCALE GENOMIC DNA]</scope>
    <source>
        <strain evidence="9">Ham19E</strain>
    </source>
</reference>
<organism evidence="8 9">
    <name type="scientific">Bifidobacterium criceti</name>
    <dbReference type="NCBI Taxonomy" id="1960969"/>
    <lineage>
        <taxon>Bacteria</taxon>
        <taxon>Bacillati</taxon>
        <taxon>Actinomycetota</taxon>
        <taxon>Actinomycetes</taxon>
        <taxon>Bifidobacteriales</taxon>
        <taxon>Bifidobacteriaceae</taxon>
        <taxon>Bifidobacterium</taxon>
    </lineage>
</organism>
<dbReference type="EMBL" id="MVOH01000008">
    <property type="protein sequence ID" value="PAU67906.1"/>
    <property type="molecule type" value="Genomic_DNA"/>
</dbReference>
<name>A0A2A2EG52_9BIFI</name>
<feature type="domain" description="Major facilitator superfamily (MFS) profile" evidence="7">
    <location>
        <begin position="1"/>
        <end position="410"/>
    </location>
</feature>
<feature type="transmembrane region" description="Helical" evidence="6">
    <location>
        <begin position="28"/>
        <end position="52"/>
    </location>
</feature>
<dbReference type="GO" id="GO:0005886">
    <property type="term" value="C:plasma membrane"/>
    <property type="evidence" value="ECO:0007669"/>
    <property type="project" value="UniProtKB-SubCell"/>
</dbReference>
<feature type="transmembrane region" description="Helical" evidence="6">
    <location>
        <begin position="152"/>
        <end position="174"/>
    </location>
</feature>